<dbReference type="InterPro" id="IPR046373">
    <property type="entry name" value="Acyl-CoA_Oxase/DH_mid-dom_sf"/>
</dbReference>
<dbReference type="GO" id="GO:0050660">
    <property type="term" value="F:flavin adenine dinucleotide binding"/>
    <property type="evidence" value="ECO:0007669"/>
    <property type="project" value="InterPro"/>
</dbReference>
<dbReference type="InterPro" id="IPR050741">
    <property type="entry name" value="Acyl-CoA_dehydrogenase"/>
</dbReference>
<feature type="domain" description="Acyl-CoA dehydrogenase/oxidase C-terminal" evidence="7">
    <location>
        <begin position="205"/>
        <end position="265"/>
    </location>
</feature>
<dbReference type="GO" id="GO:0005737">
    <property type="term" value="C:cytoplasm"/>
    <property type="evidence" value="ECO:0007669"/>
    <property type="project" value="TreeGrafter"/>
</dbReference>
<dbReference type="Pfam" id="PF00441">
    <property type="entry name" value="Acyl-CoA_dh_1"/>
    <property type="match status" value="1"/>
</dbReference>
<feature type="domain" description="Acyl-CoA oxidase/dehydrogenase middle" evidence="8">
    <location>
        <begin position="123"/>
        <end position="186"/>
    </location>
</feature>
<reference evidence="10" key="1">
    <citation type="journal article" date="2017" name="Nat. Microbiol.">
        <title>Global analysis of biosynthetic gene clusters reveals vast potential of secondary metabolite production in Penicillium species.</title>
        <authorList>
            <person name="Nielsen J.C."/>
            <person name="Grijseels S."/>
            <person name="Prigent S."/>
            <person name="Ji B."/>
            <person name="Dainat J."/>
            <person name="Nielsen K.F."/>
            <person name="Frisvad J.C."/>
            <person name="Workman M."/>
            <person name="Nielsen J."/>
        </authorList>
    </citation>
    <scope>NUCLEOTIDE SEQUENCE [LARGE SCALE GENOMIC DNA]</scope>
    <source>
        <strain evidence="10">IBT 31811</strain>
    </source>
</reference>
<comment type="caution">
    <text evidence="9">The sequence shown here is derived from an EMBL/GenBank/DDBJ whole genome shotgun (WGS) entry which is preliminary data.</text>
</comment>
<dbReference type="STRING" id="416450.A0A1V6PVW5"/>
<dbReference type="GO" id="GO:0033539">
    <property type="term" value="P:fatty acid beta-oxidation using acyl-CoA dehydrogenase"/>
    <property type="evidence" value="ECO:0007669"/>
    <property type="project" value="TreeGrafter"/>
</dbReference>
<accession>A0A1V6PVW5</accession>
<dbReference type="InterPro" id="IPR036250">
    <property type="entry name" value="AcylCo_DH-like_C"/>
</dbReference>
<evidence type="ECO:0000256" key="2">
    <source>
        <dbReference type="ARBA" id="ARBA00009347"/>
    </source>
</evidence>
<dbReference type="PANTHER" id="PTHR48083:SF28">
    <property type="entry name" value="ACYL-COA DEHYDROGENASE FAMILY PROTEIN (AFU_ORTHOLOGUE AFUA_6G10880)-RELATED"/>
    <property type="match status" value="1"/>
</dbReference>
<evidence type="ECO:0000256" key="5">
    <source>
        <dbReference type="ARBA" id="ARBA00023002"/>
    </source>
</evidence>
<dbReference type="InterPro" id="IPR006091">
    <property type="entry name" value="Acyl-CoA_Oxase/DH_mid-dom"/>
</dbReference>
<evidence type="ECO:0000256" key="3">
    <source>
        <dbReference type="ARBA" id="ARBA00022630"/>
    </source>
</evidence>
<sequence>MTFSALTSNDSHRKVQRFIREYVDSEITPNAGDCGVSTLEGLSRGMKLPAGVPADEWDEFHDAILIDEIVRCGYLGVIWGIKGGATTGGAPIASYGTPEQRRHQTPALMLLASLPRQKRVMMGKHWVINVEKNWITQGQLATHALCAARTGPPGTKGLKVFILDMKMPGIQGNKMYNSGVSSSGSTFIDLQDAVVPAENIPGKENQGFEIIMSTFTHSRLWVGITALRLGRVALEDSYQHALRRETFGKKLFENQAVGLKFSKMA</sequence>
<gene>
    <name evidence="9" type="ORF">PENANT_c029G09378</name>
</gene>
<dbReference type="SUPFAM" id="SSF56645">
    <property type="entry name" value="Acyl-CoA dehydrogenase NM domain-like"/>
    <property type="match status" value="1"/>
</dbReference>
<dbReference type="AlphaFoldDB" id="A0A1V6PVW5"/>
<dbReference type="InterPro" id="IPR037069">
    <property type="entry name" value="AcylCoA_DH/ox_N_sf"/>
</dbReference>
<evidence type="ECO:0000256" key="6">
    <source>
        <dbReference type="RuleBase" id="RU362125"/>
    </source>
</evidence>
<evidence type="ECO:0000256" key="1">
    <source>
        <dbReference type="ARBA" id="ARBA00001974"/>
    </source>
</evidence>
<dbReference type="GO" id="GO:0003995">
    <property type="term" value="F:acyl-CoA dehydrogenase activity"/>
    <property type="evidence" value="ECO:0007669"/>
    <property type="project" value="TreeGrafter"/>
</dbReference>
<dbReference type="EMBL" id="MDYN01000029">
    <property type="protein sequence ID" value="OQD81111.1"/>
    <property type="molecule type" value="Genomic_DNA"/>
</dbReference>
<evidence type="ECO:0008006" key="11">
    <source>
        <dbReference type="Google" id="ProtNLM"/>
    </source>
</evidence>
<dbReference type="Pfam" id="PF02770">
    <property type="entry name" value="Acyl-CoA_dh_M"/>
    <property type="match status" value="1"/>
</dbReference>
<comment type="similarity">
    <text evidence="2 6">Belongs to the acyl-CoA dehydrogenase family.</text>
</comment>
<evidence type="ECO:0000256" key="4">
    <source>
        <dbReference type="ARBA" id="ARBA00022827"/>
    </source>
</evidence>
<keyword evidence="4 6" id="KW-0274">FAD</keyword>
<evidence type="ECO:0000313" key="9">
    <source>
        <dbReference type="EMBL" id="OQD81111.1"/>
    </source>
</evidence>
<keyword evidence="10" id="KW-1185">Reference proteome</keyword>
<name>A0A1V6PVW5_9EURO</name>
<protein>
    <recommendedName>
        <fullName evidence="11">Acyl-CoA dehydrogenase/oxidase C-terminal domain-containing protein</fullName>
    </recommendedName>
</protein>
<dbReference type="InterPro" id="IPR009075">
    <property type="entry name" value="AcylCo_DH/oxidase_C"/>
</dbReference>
<evidence type="ECO:0000313" key="10">
    <source>
        <dbReference type="Proteomes" id="UP000191672"/>
    </source>
</evidence>
<dbReference type="InterPro" id="IPR009100">
    <property type="entry name" value="AcylCoA_DH/oxidase_NM_dom_sf"/>
</dbReference>
<dbReference type="Gene3D" id="1.10.540.10">
    <property type="entry name" value="Acyl-CoA dehydrogenase/oxidase, N-terminal domain"/>
    <property type="match status" value="1"/>
</dbReference>
<evidence type="ECO:0000259" key="7">
    <source>
        <dbReference type="Pfam" id="PF00441"/>
    </source>
</evidence>
<dbReference type="Gene3D" id="1.20.140.10">
    <property type="entry name" value="Butyryl-CoA Dehydrogenase, subunit A, domain 3"/>
    <property type="match status" value="1"/>
</dbReference>
<dbReference type="Proteomes" id="UP000191672">
    <property type="component" value="Unassembled WGS sequence"/>
</dbReference>
<proteinExistence type="inferred from homology"/>
<dbReference type="SUPFAM" id="SSF47203">
    <property type="entry name" value="Acyl-CoA dehydrogenase C-terminal domain-like"/>
    <property type="match status" value="1"/>
</dbReference>
<comment type="cofactor">
    <cofactor evidence="1 6">
        <name>FAD</name>
        <dbReference type="ChEBI" id="CHEBI:57692"/>
    </cofactor>
</comment>
<dbReference type="Gene3D" id="2.40.110.10">
    <property type="entry name" value="Butyryl-CoA Dehydrogenase, subunit A, domain 2"/>
    <property type="match status" value="1"/>
</dbReference>
<dbReference type="PANTHER" id="PTHR48083">
    <property type="entry name" value="MEDIUM-CHAIN SPECIFIC ACYL-COA DEHYDROGENASE, MITOCHONDRIAL-RELATED"/>
    <property type="match status" value="1"/>
</dbReference>
<evidence type="ECO:0000259" key="8">
    <source>
        <dbReference type="Pfam" id="PF02770"/>
    </source>
</evidence>
<organism evidence="9 10">
    <name type="scientific">Penicillium antarcticum</name>
    <dbReference type="NCBI Taxonomy" id="416450"/>
    <lineage>
        <taxon>Eukaryota</taxon>
        <taxon>Fungi</taxon>
        <taxon>Dikarya</taxon>
        <taxon>Ascomycota</taxon>
        <taxon>Pezizomycotina</taxon>
        <taxon>Eurotiomycetes</taxon>
        <taxon>Eurotiomycetidae</taxon>
        <taxon>Eurotiales</taxon>
        <taxon>Aspergillaceae</taxon>
        <taxon>Penicillium</taxon>
    </lineage>
</organism>
<keyword evidence="3 6" id="KW-0285">Flavoprotein</keyword>
<keyword evidence="5 6" id="KW-0560">Oxidoreductase</keyword>